<dbReference type="OrthoDB" id="6637947at2"/>
<proteinExistence type="inferred from homology"/>
<dbReference type="SUPFAM" id="SSF161098">
    <property type="entry name" value="MetI-like"/>
    <property type="match status" value="1"/>
</dbReference>
<evidence type="ECO:0000313" key="9">
    <source>
        <dbReference type="EMBL" id="TCJ15682.1"/>
    </source>
</evidence>
<sequence length="295" mass="32330">MQAAEAAGEEYGKVEGRTQREIVWRRFKRHRLALISAFVLILLYISAIGAPVFAPYGYEEQDFTRINQPPSAENIMGTDRLGRDTFSRVLYGGRVSLMVGLGVGVFSTALGAGLGIISGYYGRAVDVGIMGLTDFVLVLPFLPVMLVLGSIFRFTPLTITLVLIVLIWTQIARLVRGEVLSLRDREFVQAARAIGVSDFKIMVRHILPNVVGVITVQATLTVALAILLESALSFLGLGIQPPTPSWGNMLTDARTTMTQQWWLTIFPGMMIVITTLCINFLGDGLRDALDPKAVE</sequence>
<dbReference type="NCBIfam" id="NF045476">
    <property type="entry name" value="Opp4C"/>
    <property type="match status" value="1"/>
</dbReference>
<feature type="transmembrane region" description="Helical" evidence="7">
    <location>
        <begin position="129"/>
        <end position="151"/>
    </location>
</feature>
<dbReference type="PANTHER" id="PTHR43386:SF1">
    <property type="entry name" value="D,D-DIPEPTIDE TRANSPORT SYSTEM PERMEASE PROTEIN DDPC-RELATED"/>
    <property type="match status" value="1"/>
</dbReference>
<evidence type="ECO:0000259" key="8">
    <source>
        <dbReference type="PROSITE" id="PS50928"/>
    </source>
</evidence>
<dbReference type="AlphaFoldDB" id="A0A4V2NW23"/>
<evidence type="ECO:0000256" key="5">
    <source>
        <dbReference type="ARBA" id="ARBA00022989"/>
    </source>
</evidence>
<accession>A0A4V2NW23</accession>
<dbReference type="InterPro" id="IPR025966">
    <property type="entry name" value="OppC_N"/>
</dbReference>
<comment type="subcellular location">
    <subcellularLocation>
        <location evidence="1 7">Cell membrane</location>
        <topology evidence="1 7">Multi-pass membrane protein</topology>
    </subcellularLocation>
</comment>
<evidence type="ECO:0000256" key="1">
    <source>
        <dbReference type="ARBA" id="ARBA00004651"/>
    </source>
</evidence>
<feature type="domain" description="ABC transmembrane type-1" evidence="8">
    <location>
        <begin position="93"/>
        <end position="282"/>
    </location>
</feature>
<gene>
    <name evidence="9" type="ORF">E0L93_12655</name>
</gene>
<name>A0A4V2NW23_9ACTN</name>
<feature type="transmembrane region" description="Helical" evidence="7">
    <location>
        <begin position="157"/>
        <end position="175"/>
    </location>
</feature>
<feature type="transmembrane region" description="Helical" evidence="7">
    <location>
        <begin position="259"/>
        <end position="282"/>
    </location>
</feature>
<feature type="transmembrane region" description="Helical" evidence="7">
    <location>
        <begin position="32"/>
        <end position="54"/>
    </location>
</feature>
<dbReference type="Pfam" id="PF12911">
    <property type="entry name" value="OppC_N"/>
    <property type="match status" value="1"/>
</dbReference>
<evidence type="ECO:0000313" key="10">
    <source>
        <dbReference type="Proteomes" id="UP000295244"/>
    </source>
</evidence>
<dbReference type="PANTHER" id="PTHR43386">
    <property type="entry name" value="OLIGOPEPTIDE TRANSPORT SYSTEM PERMEASE PROTEIN APPC"/>
    <property type="match status" value="1"/>
</dbReference>
<keyword evidence="10" id="KW-1185">Reference proteome</keyword>
<evidence type="ECO:0000256" key="4">
    <source>
        <dbReference type="ARBA" id="ARBA00022692"/>
    </source>
</evidence>
<dbReference type="PROSITE" id="PS50928">
    <property type="entry name" value="ABC_TM1"/>
    <property type="match status" value="1"/>
</dbReference>
<dbReference type="InterPro" id="IPR035906">
    <property type="entry name" value="MetI-like_sf"/>
</dbReference>
<dbReference type="Gene3D" id="1.10.3720.10">
    <property type="entry name" value="MetI-like"/>
    <property type="match status" value="1"/>
</dbReference>
<comment type="caution">
    <text evidence="9">The sequence shown here is derived from an EMBL/GenBank/DDBJ whole genome shotgun (WGS) entry which is preliminary data.</text>
</comment>
<feature type="transmembrane region" description="Helical" evidence="7">
    <location>
        <begin position="210"/>
        <end position="239"/>
    </location>
</feature>
<keyword evidence="4 7" id="KW-0812">Transmembrane</keyword>
<evidence type="ECO:0000256" key="3">
    <source>
        <dbReference type="ARBA" id="ARBA00022475"/>
    </source>
</evidence>
<protein>
    <submittedName>
        <fullName evidence="9">ABC transporter permease</fullName>
    </submittedName>
</protein>
<dbReference type="Proteomes" id="UP000295244">
    <property type="component" value="Unassembled WGS sequence"/>
</dbReference>
<keyword evidence="2 7" id="KW-0813">Transport</keyword>
<evidence type="ECO:0000256" key="6">
    <source>
        <dbReference type="ARBA" id="ARBA00023136"/>
    </source>
</evidence>
<dbReference type="GO" id="GO:0055085">
    <property type="term" value="P:transmembrane transport"/>
    <property type="evidence" value="ECO:0007669"/>
    <property type="project" value="InterPro"/>
</dbReference>
<dbReference type="GO" id="GO:0005886">
    <property type="term" value="C:plasma membrane"/>
    <property type="evidence" value="ECO:0007669"/>
    <property type="project" value="UniProtKB-SubCell"/>
</dbReference>
<comment type="similarity">
    <text evidence="7">Belongs to the binding-protein-dependent transport system permease family.</text>
</comment>
<organism evidence="9 10">
    <name type="scientific">Rubrobacter taiwanensis</name>
    <dbReference type="NCBI Taxonomy" id="185139"/>
    <lineage>
        <taxon>Bacteria</taxon>
        <taxon>Bacillati</taxon>
        <taxon>Actinomycetota</taxon>
        <taxon>Rubrobacteria</taxon>
        <taxon>Rubrobacterales</taxon>
        <taxon>Rubrobacteraceae</taxon>
        <taxon>Rubrobacter</taxon>
    </lineage>
</organism>
<evidence type="ECO:0000256" key="7">
    <source>
        <dbReference type="RuleBase" id="RU363032"/>
    </source>
</evidence>
<dbReference type="EMBL" id="SKBU01000023">
    <property type="protein sequence ID" value="TCJ15682.1"/>
    <property type="molecule type" value="Genomic_DNA"/>
</dbReference>
<dbReference type="InterPro" id="IPR053523">
    <property type="entry name" value="Oligopeptide_permease_AppC"/>
</dbReference>
<dbReference type="Pfam" id="PF00528">
    <property type="entry name" value="BPD_transp_1"/>
    <property type="match status" value="1"/>
</dbReference>
<reference evidence="9 10" key="1">
    <citation type="submission" date="2019-03" db="EMBL/GenBank/DDBJ databases">
        <title>Whole genome sequence of a novel Rubrobacter taiwanensis strain, isolated from Yellowstone National Park.</title>
        <authorList>
            <person name="Freed S."/>
            <person name="Ramaley R.F."/>
            <person name="Kyndt J.A."/>
        </authorList>
    </citation>
    <scope>NUCLEOTIDE SEQUENCE [LARGE SCALE GENOMIC DNA]</scope>
    <source>
        <strain evidence="9 10">Yellowstone</strain>
    </source>
</reference>
<dbReference type="CDD" id="cd06261">
    <property type="entry name" value="TM_PBP2"/>
    <property type="match status" value="1"/>
</dbReference>
<dbReference type="InterPro" id="IPR050366">
    <property type="entry name" value="BP-dependent_transpt_permease"/>
</dbReference>
<keyword evidence="3" id="KW-1003">Cell membrane</keyword>
<dbReference type="InterPro" id="IPR000515">
    <property type="entry name" value="MetI-like"/>
</dbReference>
<evidence type="ECO:0000256" key="2">
    <source>
        <dbReference type="ARBA" id="ARBA00022448"/>
    </source>
</evidence>
<feature type="transmembrane region" description="Helical" evidence="7">
    <location>
        <begin position="95"/>
        <end position="117"/>
    </location>
</feature>
<keyword evidence="6 7" id="KW-0472">Membrane</keyword>
<keyword evidence="5 7" id="KW-1133">Transmembrane helix</keyword>